<dbReference type="InParanoid" id="Q0UV45"/>
<name>Q0UV45_PHANO</name>
<sequence>MAPKKRTQHDRALEAAAIRRTRPEKQPIRQESEAEPETQSEAGDQMDPTRGEVVVRWRDGVPLRLLQDPTVRLHHFFSHFCGYTLPDFCHAVDEHFELSSRRLRREALVCEGGLDFLAAQRQVHDTNEPVIFHLDTIPACIPRPVTSLVNHPDENPWAEFGESRRTVGGVTIWVDDTIISTP</sequence>
<accession>Q0UV45</accession>
<dbReference type="EMBL" id="CH445330">
    <property type="protein sequence ID" value="EAT88129.1"/>
    <property type="molecule type" value="Genomic_DNA"/>
</dbReference>
<dbReference type="GeneID" id="5971655"/>
<feature type="region of interest" description="Disordered" evidence="1">
    <location>
        <begin position="1"/>
        <end position="51"/>
    </location>
</feature>
<protein>
    <submittedName>
        <fullName evidence="2">Uncharacterized protein</fullName>
    </submittedName>
</protein>
<dbReference type="HOGENOM" id="CLU_1482508_0_0_1"/>
<reference evidence="3" key="1">
    <citation type="journal article" date="2007" name="Plant Cell">
        <title>Dothideomycete-plant interactions illuminated by genome sequencing and EST analysis of the wheat pathogen Stagonospora nodorum.</title>
        <authorList>
            <person name="Hane J.K."/>
            <person name="Lowe R.G."/>
            <person name="Solomon P.S."/>
            <person name="Tan K.C."/>
            <person name="Schoch C.L."/>
            <person name="Spatafora J.W."/>
            <person name="Crous P.W."/>
            <person name="Kodira C."/>
            <person name="Birren B.W."/>
            <person name="Galagan J.E."/>
            <person name="Torriani S.F."/>
            <person name="McDonald B.A."/>
            <person name="Oliver R.P."/>
        </authorList>
    </citation>
    <scope>NUCLEOTIDE SEQUENCE [LARGE SCALE GENOMIC DNA]</scope>
    <source>
        <strain evidence="3">SN15 / ATCC MYA-4574 / FGSC 10173</strain>
    </source>
</reference>
<gene>
    <name evidence="2" type="ORF">SNOG_04369</name>
</gene>
<evidence type="ECO:0000256" key="1">
    <source>
        <dbReference type="SAM" id="MobiDB-lite"/>
    </source>
</evidence>
<proteinExistence type="predicted"/>
<dbReference type="AlphaFoldDB" id="Q0UV45"/>
<organism evidence="2 3">
    <name type="scientific">Phaeosphaeria nodorum (strain SN15 / ATCC MYA-4574 / FGSC 10173)</name>
    <name type="common">Glume blotch fungus</name>
    <name type="synonym">Parastagonospora nodorum</name>
    <dbReference type="NCBI Taxonomy" id="321614"/>
    <lineage>
        <taxon>Eukaryota</taxon>
        <taxon>Fungi</taxon>
        <taxon>Dikarya</taxon>
        <taxon>Ascomycota</taxon>
        <taxon>Pezizomycotina</taxon>
        <taxon>Dothideomycetes</taxon>
        <taxon>Pleosporomycetidae</taxon>
        <taxon>Pleosporales</taxon>
        <taxon>Pleosporineae</taxon>
        <taxon>Phaeosphaeriaceae</taxon>
        <taxon>Parastagonospora</taxon>
    </lineage>
</organism>
<dbReference type="KEGG" id="pno:SNOG_04369"/>
<evidence type="ECO:0000313" key="2">
    <source>
        <dbReference type="EMBL" id="EAT88129.1"/>
    </source>
</evidence>
<dbReference type="VEuPathDB" id="FungiDB:JI435_043690"/>
<dbReference type="RefSeq" id="XP_001794787.1">
    <property type="nucleotide sequence ID" value="XM_001794735.1"/>
</dbReference>
<feature type="compositionally biased region" description="Basic and acidic residues" evidence="1">
    <location>
        <begin position="21"/>
        <end position="32"/>
    </location>
</feature>
<evidence type="ECO:0000313" key="3">
    <source>
        <dbReference type="Proteomes" id="UP000001055"/>
    </source>
</evidence>
<dbReference type="Proteomes" id="UP000001055">
    <property type="component" value="Unassembled WGS sequence"/>
</dbReference>